<evidence type="ECO:0000313" key="9">
    <source>
        <dbReference type="Proteomes" id="UP000243626"/>
    </source>
</evidence>
<dbReference type="PRINTS" id="PR00125">
    <property type="entry name" value="ATPASEDELTA"/>
</dbReference>
<comment type="function">
    <text evidence="7">This protein is part of the stalk that links CF(0) to CF(1). It either transmits conformational changes from CF(0) to CF(1) or is implicated in proton conduction.</text>
</comment>
<dbReference type="HAMAP" id="MF_01416">
    <property type="entry name" value="ATP_synth_delta_bact"/>
    <property type="match status" value="1"/>
</dbReference>
<accession>A0AAF0YMU4</accession>
<gene>
    <name evidence="7 8" type="primary">atpH</name>
    <name evidence="8" type="ORF">CJ229_004665</name>
</gene>
<keyword evidence="5 7" id="KW-0472">Membrane</keyword>
<dbReference type="SUPFAM" id="SSF47928">
    <property type="entry name" value="N-terminal domain of the delta subunit of the F1F0-ATP synthase"/>
    <property type="match status" value="1"/>
</dbReference>
<dbReference type="NCBIfam" id="TIGR01145">
    <property type="entry name" value="ATP_synt_delta"/>
    <property type="match status" value="1"/>
</dbReference>
<dbReference type="GO" id="GO:0045259">
    <property type="term" value="C:proton-transporting ATP synthase complex"/>
    <property type="evidence" value="ECO:0007669"/>
    <property type="project" value="UniProtKB-KW"/>
</dbReference>
<evidence type="ECO:0000256" key="3">
    <source>
        <dbReference type="ARBA" id="ARBA00022781"/>
    </source>
</evidence>
<evidence type="ECO:0000313" key="8">
    <source>
        <dbReference type="EMBL" id="WOS95401.1"/>
    </source>
</evidence>
<comment type="subcellular location">
    <subcellularLocation>
        <location evidence="7">Cell membrane</location>
        <topology evidence="7">Peripheral membrane protein</topology>
    </subcellularLocation>
    <subcellularLocation>
        <location evidence="1">Membrane</location>
    </subcellularLocation>
</comment>
<keyword evidence="3 7" id="KW-0375">Hydrogen ion transport</keyword>
<evidence type="ECO:0000256" key="6">
    <source>
        <dbReference type="ARBA" id="ARBA00023310"/>
    </source>
</evidence>
<dbReference type="Pfam" id="PF00213">
    <property type="entry name" value="OSCP"/>
    <property type="match status" value="1"/>
</dbReference>
<comment type="similarity">
    <text evidence="7">Belongs to the ATPase delta chain family.</text>
</comment>
<dbReference type="InterPro" id="IPR000711">
    <property type="entry name" value="ATPase_OSCP/dsu"/>
</dbReference>
<keyword evidence="7" id="KW-1003">Cell membrane</keyword>
<keyword evidence="7" id="KW-0139">CF(1)</keyword>
<protein>
    <recommendedName>
        <fullName evidence="7">ATP synthase subunit delta</fullName>
    </recommendedName>
    <alternativeName>
        <fullName evidence="7">ATP synthase F(1) sector subunit delta</fullName>
    </alternativeName>
    <alternativeName>
        <fullName evidence="7">F-type ATPase subunit delta</fullName>
        <shortName evidence="7">F-ATPase subunit delta</shortName>
    </alternativeName>
</protein>
<reference evidence="9" key="1">
    <citation type="submission" date="2017-09" db="EMBL/GenBank/DDBJ databases">
        <title>Bacterial strain isolated from the female urinary microbiota.</title>
        <authorList>
            <person name="Thomas-White K."/>
            <person name="Kumar N."/>
            <person name="Forster S."/>
            <person name="Putonti C."/>
            <person name="Lawley T."/>
            <person name="Wolfe A.J."/>
        </authorList>
    </citation>
    <scope>NUCLEOTIDE SEQUENCE [LARGE SCALE GENOMIC DNA]</scope>
    <source>
        <strain evidence="9">UMB0959</strain>
    </source>
</reference>
<dbReference type="RefSeq" id="WP_068128554.1">
    <property type="nucleotide sequence ID" value="NZ_CP136964.1"/>
</dbReference>
<keyword evidence="2 7" id="KW-0813">Transport</keyword>
<keyword evidence="4 7" id="KW-0406">Ion transport</keyword>
<comment type="function">
    <text evidence="7">F(1)F(0) ATP synthase produces ATP from ADP in the presence of a proton or sodium gradient. F-type ATPases consist of two structural domains, F(1) containing the extramembraneous catalytic core and F(0) containing the membrane proton channel, linked together by a central stalk and a peripheral stalk. During catalysis, ATP synthesis in the catalytic domain of F(1) is coupled via a rotary mechanism of the central stalk subunits to proton translocation.</text>
</comment>
<dbReference type="KEGG" id="nmy:CJ229_004665"/>
<dbReference type="PANTHER" id="PTHR11910">
    <property type="entry name" value="ATP SYNTHASE DELTA CHAIN"/>
    <property type="match status" value="1"/>
</dbReference>
<organism evidence="8 9">
    <name type="scientific">Nosocomiicoccus massiliensis</name>
    <dbReference type="NCBI Taxonomy" id="1232430"/>
    <lineage>
        <taxon>Bacteria</taxon>
        <taxon>Bacillati</taxon>
        <taxon>Bacillota</taxon>
        <taxon>Bacilli</taxon>
        <taxon>Bacillales</taxon>
        <taxon>Staphylococcaceae</taxon>
        <taxon>Nosocomiicoccus</taxon>
    </lineage>
</organism>
<dbReference type="GO" id="GO:0005886">
    <property type="term" value="C:plasma membrane"/>
    <property type="evidence" value="ECO:0007669"/>
    <property type="project" value="UniProtKB-SubCell"/>
</dbReference>
<evidence type="ECO:0000256" key="7">
    <source>
        <dbReference type="HAMAP-Rule" id="MF_01416"/>
    </source>
</evidence>
<proteinExistence type="inferred from homology"/>
<keyword evidence="9" id="KW-1185">Reference proteome</keyword>
<dbReference type="AlphaFoldDB" id="A0AAF0YMU4"/>
<dbReference type="Gene3D" id="1.10.520.20">
    <property type="entry name" value="N-terminal domain of the delta subunit of the F1F0-ATP synthase"/>
    <property type="match status" value="1"/>
</dbReference>
<dbReference type="EMBL" id="CP136964">
    <property type="protein sequence ID" value="WOS95401.1"/>
    <property type="molecule type" value="Genomic_DNA"/>
</dbReference>
<evidence type="ECO:0000256" key="1">
    <source>
        <dbReference type="ARBA" id="ARBA00004370"/>
    </source>
</evidence>
<evidence type="ECO:0000256" key="5">
    <source>
        <dbReference type="ARBA" id="ARBA00023136"/>
    </source>
</evidence>
<dbReference type="InterPro" id="IPR026015">
    <property type="entry name" value="ATP_synth_OSCP/delta_N_sf"/>
</dbReference>
<keyword evidence="6 7" id="KW-0066">ATP synthesis</keyword>
<dbReference type="GO" id="GO:0046933">
    <property type="term" value="F:proton-transporting ATP synthase activity, rotational mechanism"/>
    <property type="evidence" value="ECO:0007669"/>
    <property type="project" value="UniProtKB-UniRule"/>
</dbReference>
<evidence type="ECO:0000256" key="2">
    <source>
        <dbReference type="ARBA" id="ARBA00022448"/>
    </source>
</evidence>
<name>A0AAF0YMU4_9STAP</name>
<sequence>MSLAKQYANALFDVVIKHDQLEEARLDLNEVSKVVSTVDDINEFLINPKISKETKLTTIRDSFKGTNEYVFNMLLVLTEKKQFSIVSRIHEEFTHLYNEHYNQAKVIVESVYELEDEQVAKIEEIFKAKTGYDKLLIENKINESLIGGFRVLIGSKVYDESVVLQLRKIKDRFKTTKNI</sequence>
<dbReference type="Proteomes" id="UP000243626">
    <property type="component" value="Chromosome"/>
</dbReference>
<evidence type="ECO:0000256" key="4">
    <source>
        <dbReference type="ARBA" id="ARBA00023065"/>
    </source>
</evidence>